<reference evidence="11" key="1">
    <citation type="submission" date="2021-01" db="EMBL/GenBank/DDBJ databases">
        <authorList>
            <person name="Corre E."/>
            <person name="Pelletier E."/>
            <person name="Niang G."/>
            <person name="Scheremetjew M."/>
            <person name="Finn R."/>
            <person name="Kale V."/>
            <person name="Holt S."/>
            <person name="Cochrane G."/>
            <person name="Meng A."/>
            <person name="Brown T."/>
            <person name="Cohen L."/>
        </authorList>
    </citation>
    <scope>NUCLEOTIDE SEQUENCE</scope>
    <source>
        <strain evidence="11">WS</strain>
    </source>
</reference>
<keyword evidence="9" id="KW-1133">Transmembrane helix</keyword>
<evidence type="ECO:0000256" key="4">
    <source>
        <dbReference type="ARBA" id="ARBA00012312"/>
    </source>
</evidence>
<dbReference type="GO" id="GO:0016020">
    <property type="term" value="C:membrane"/>
    <property type="evidence" value="ECO:0007669"/>
    <property type="project" value="UniProtKB-SubCell"/>
</dbReference>
<dbReference type="GO" id="GO:0016126">
    <property type="term" value="P:sterol biosynthetic process"/>
    <property type="evidence" value="ECO:0007669"/>
    <property type="project" value="UniProtKB-UniRule"/>
</dbReference>
<organism evidence="11">
    <name type="scientific">Percolomonas cosmopolitus</name>
    <dbReference type="NCBI Taxonomy" id="63605"/>
    <lineage>
        <taxon>Eukaryota</taxon>
        <taxon>Discoba</taxon>
        <taxon>Heterolobosea</taxon>
        <taxon>Tetramitia</taxon>
        <taxon>Eutetramitia</taxon>
        <taxon>Percolomonadidae</taxon>
        <taxon>Percolomonas</taxon>
    </lineage>
</organism>
<proteinExistence type="inferred from homology"/>
<evidence type="ECO:0000256" key="2">
    <source>
        <dbReference type="ARBA" id="ARBA00004370"/>
    </source>
</evidence>
<feature type="transmembrane region" description="Helical" evidence="9">
    <location>
        <begin position="17"/>
        <end position="39"/>
    </location>
</feature>
<name>A0A7S1KSW8_9EUKA</name>
<comment type="function">
    <text evidence="9">Catalyzes the stereospecific oxidation of squalene to (S)-2,3-epoxysqualene, and is considered to be a rate-limiting enzyme in steroid biosynthesis.</text>
</comment>
<dbReference type="InterPro" id="IPR013698">
    <property type="entry name" value="Squalene_epoxidase"/>
</dbReference>
<dbReference type="Gene3D" id="3.50.50.60">
    <property type="entry name" value="FAD/NAD(P)-binding domain"/>
    <property type="match status" value="1"/>
</dbReference>
<feature type="domain" description="Squalene epoxidase" evidence="10">
    <location>
        <begin position="226"/>
        <end position="494"/>
    </location>
</feature>
<dbReference type="AlphaFoldDB" id="A0A7S1KSW8"/>
<dbReference type="EC" id="1.14.14.17" evidence="4 9"/>
<evidence type="ECO:0000256" key="7">
    <source>
        <dbReference type="ARBA" id="ARBA00023002"/>
    </source>
</evidence>
<dbReference type="GO" id="GO:0004506">
    <property type="term" value="F:squalene monooxygenase activity"/>
    <property type="evidence" value="ECO:0007669"/>
    <property type="project" value="UniProtKB-UniRule"/>
</dbReference>
<keyword evidence="8 9" id="KW-0472">Membrane</keyword>
<comment type="similarity">
    <text evidence="3 9">Belongs to the squalene monooxygenase family.</text>
</comment>
<evidence type="ECO:0000259" key="10">
    <source>
        <dbReference type="Pfam" id="PF08491"/>
    </source>
</evidence>
<keyword evidence="9" id="KW-0812">Transmembrane</keyword>
<comment type="catalytic activity">
    <reaction evidence="9">
        <text>squalene + reduced [NADPH--hemoprotein reductase] + O2 = (S)-2,3-epoxysqualene + oxidized [NADPH--hemoprotein reductase] + H2O + H(+)</text>
        <dbReference type="Rhea" id="RHEA:25282"/>
        <dbReference type="Rhea" id="RHEA-COMP:11964"/>
        <dbReference type="Rhea" id="RHEA-COMP:11965"/>
        <dbReference type="ChEBI" id="CHEBI:15377"/>
        <dbReference type="ChEBI" id="CHEBI:15378"/>
        <dbReference type="ChEBI" id="CHEBI:15379"/>
        <dbReference type="ChEBI" id="CHEBI:15440"/>
        <dbReference type="ChEBI" id="CHEBI:15441"/>
        <dbReference type="ChEBI" id="CHEBI:57618"/>
        <dbReference type="ChEBI" id="CHEBI:58210"/>
        <dbReference type="EC" id="1.14.14.17"/>
    </reaction>
</comment>
<evidence type="ECO:0000256" key="8">
    <source>
        <dbReference type="ARBA" id="ARBA00023136"/>
    </source>
</evidence>
<keyword evidence="5 9" id="KW-0285">Flavoprotein</keyword>
<sequence>MTSVINYLPAKLTNSTLLYATGLTLLTLPPVTYLVSGLYTSRKRHSKLFSKHIADESTSEGKHVVRNMQKDYDLIIVGAGVIGSALAGVIAEKDPSRRICVIERDLSQPDRIIGELLQPGGLAMLDKLNLQHCSEGIDASVVKGYGVFLKGEQLNMHYPENETGDRPTGRGMHYGRFVTKLRENMKQYPQVHVVQGSVKKLLEKDGVTYGATYKDADTQEIKTVTASLTVVANGAGSGFTKAVSGTKPLSRSTFVGLRLNGGNAVLPYPNHGNVFMMHPGPVIAYPTSSQDVRVLIDFPNGTMPPMPQMATYLRDKIAPQFPDDIIRNAFLDAVNEGDIRSVPNREMPAERSRKPGVLLLGDALTTRHPLTGSGMTAGLTDVYHITNALQGADYEDYESIQRRLDVWWKNRNSSMATINILANALYAVFTPAATPDPYVGLLQDAVFSYFKTGGVCVSGPVGLLGGLIKNPYILASHYFAVAFFTVREACRPLPTPWSFYASYRAIKCAVGIVFPLMAEERILRPLIPTGFFNRDEMRYGTKALNKLSRSS</sequence>
<evidence type="ECO:0000256" key="1">
    <source>
        <dbReference type="ARBA" id="ARBA00001974"/>
    </source>
</evidence>
<comment type="cofactor">
    <cofactor evidence="1 9">
        <name>FAD</name>
        <dbReference type="ChEBI" id="CHEBI:57692"/>
    </cofactor>
</comment>
<dbReference type="InterPro" id="IPR036188">
    <property type="entry name" value="FAD/NAD-bd_sf"/>
</dbReference>
<evidence type="ECO:0000256" key="6">
    <source>
        <dbReference type="ARBA" id="ARBA00022827"/>
    </source>
</evidence>
<dbReference type="GO" id="GO:0050660">
    <property type="term" value="F:flavin adenine dinucleotide binding"/>
    <property type="evidence" value="ECO:0007669"/>
    <property type="project" value="UniProtKB-UniRule"/>
</dbReference>
<dbReference type="InterPro" id="IPR040125">
    <property type="entry name" value="Squalene_monox"/>
</dbReference>
<feature type="transmembrane region" description="Helical" evidence="9">
    <location>
        <begin position="72"/>
        <end position="91"/>
    </location>
</feature>
<dbReference type="GO" id="GO:0005783">
    <property type="term" value="C:endoplasmic reticulum"/>
    <property type="evidence" value="ECO:0007669"/>
    <property type="project" value="TreeGrafter"/>
</dbReference>
<evidence type="ECO:0000256" key="5">
    <source>
        <dbReference type="ARBA" id="ARBA00022630"/>
    </source>
</evidence>
<dbReference type="EMBL" id="HBGD01009572">
    <property type="protein sequence ID" value="CAD9084623.1"/>
    <property type="molecule type" value="Transcribed_RNA"/>
</dbReference>
<evidence type="ECO:0000256" key="9">
    <source>
        <dbReference type="RuleBase" id="RU367121"/>
    </source>
</evidence>
<dbReference type="UniPathway" id="UPA00767">
    <property type="reaction ID" value="UER00752"/>
</dbReference>
<accession>A0A7S1KSW8</accession>
<dbReference type="SUPFAM" id="SSF51905">
    <property type="entry name" value="FAD/NAD(P)-binding domain"/>
    <property type="match status" value="1"/>
</dbReference>
<evidence type="ECO:0000313" key="11">
    <source>
        <dbReference type="EMBL" id="CAD9084623.1"/>
    </source>
</evidence>
<keyword evidence="7 9" id="KW-0560">Oxidoreductase</keyword>
<gene>
    <name evidence="11" type="ORF">PCOS0759_LOCUS7877</name>
</gene>
<protein>
    <recommendedName>
        <fullName evidence="4 9">Squalene monooxygenase</fullName>
        <ecNumber evidence="4 9">1.14.14.17</ecNumber>
    </recommendedName>
</protein>
<dbReference type="PANTHER" id="PTHR10835">
    <property type="entry name" value="SQUALENE MONOOXYGENASE"/>
    <property type="match status" value="1"/>
</dbReference>
<comment type="subcellular location">
    <subcellularLocation>
        <location evidence="2">Membrane</location>
    </subcellularLocation>
</comment>
<dbReference type="PANTHER" id="PTHR10835:SF0">
    <property type="entry name" value="SQUALENE MONOOXYGENASE"/>
    <property type="match status" value="1"/>
</dbReference>
<dbReference type="PRINTS" id="PR00420">
    <property type="entry name" value="RNGMNOXGNASE"/>
</dbReference>
<evidence type="ECO:0000256" key="3">
    <source>
        <dbReference type="ARBA" id="ARBA00008802"/>
    </source>
</evidence>
<dbReference type="Pfam" id="PF08491">
    <property type="entry name" value="SE"/>
    <property type="match status" value="1"/>
</dbReference>
<keyword evidence="6 9" id="KW-0274">FAD</keyword>